<evidence type="ECO:0000256" key="1">
    <source>
        <dbReference type="ARBA" id="ARBA00004141"/>
    </source>
</evidence>
<dbReference type="InterPro" id="IPR036291">
    <property type="entry name" value="NAD(P)-bd_dom_sf"/>
</dbReference>
<evidence type="ECO:0000256" key="8">
    <source>
        <dbReference type="ARBA" id="ARBA00023136"/>
    </source>
</evidence>
<comment type="subcellular location">
    <subcellularLocation>
        <location evidence="1">Membrane</location>
        <topology evidence="1">Multi-pass membrane protein</topology>
    </subcellularLocation>
</comment>
<gene>
    <name evidence="13" type="ORF">Pcinc_009966</name>
</gene>
<keyword evidence="7" id="KW-0443">Lipid metabolism</keyword>
<dbReference type="GO" id="GO:0016020">
    <property type="term" value="C:membrane"/>
    <property type="evidence" value="ECO:0007669"/>
    <property type="project" value="UniProtKB-SubCell"/>
</dbReference>
<evidence type="ECO:0000256" key="4">
    <source>
        <dbReference type="ARBA" id="ARBA00022857"/>
    </source>
</evidence>
<evidence type="ECO:0000256" key="6">
    <source>
        <dbReference type="ARBA" id="ARBA00023002"/>
    </source>
</evidence>
<keyword evidence="6" id="KW-0560">Oxidoreductase</keyword>
<evidence type="ECO:0000256" key="10">
    <source>
        <dbReference type="ARBA" id="ARBA00068717"/>
    </source>
</evidence>
<dbReference type="GO" id="GO:0052650">
    <property type="term" value="F:all-trans-retinol dehydrogenase (NADP+) activity"/>
    <property type="evidence" value="ECO:0007669"/>
    <property type="project" value="UniProtKB-ARBA"/>
</dbReference>
<accession>A0AAE1G3P2</accession>
<dbReference type="Gene3D" id="3.40.50.720">
    <property type="entry name" value="NAD(P)-binding Rossmann-like Domain"/>
    <property type="match status" value="1"/>
</dbReference>
<evidence type="ECO:0000256" key="5">
    <source>
        <dbReference type="ARBA" id="ARBA00022989"/>
    </source>
</evidence>
<evidence type="ECO:0000256" key="12">
    <source>
        <dbReference type="RuleBase" id="RU000363"/>
    </source>
</evidence>
<dbReference type="PANTHER" id="PTHR24322:SF736">
    <property type="entry name" value="RETINOL DEHYDROGENASE 10"/>
    <property type="match status" value="1"/>
</dbReference>
<dbReference type="PRINTS" id="PR00080">
    <property type="entry name" value="SDRFAMILY"/>
</dbReference>
<dbReference type="Proteomes" id="UP001286313">
    <property type="component" value="Unassembled WGS sequence"/>
</dbReference>
<dbReference type="FunFam" id="3.40.50.720:FF:000131">
    <property type="entry name" value="Short-chain dehydrogenase/reductase 3"/>
    <property type="match status" value="1"/>
</dbReference>
<dbReference type="Pfam" id="PF00106">
    <property type="entry name" value="adh_short"/>
    <property type="match status" value="1"/>
</dbReference>
<dbReference type="InterPro" id="IPR002347">
    <property type="entry name" value="SDR_fam"/>
</dbReference>
<evidence type="ECO:0000256" key="9">
    <source>
        <dbReference type="ARBA" id="ARBA00059620"/>
    </source>
</evidence>
<evidence type="ECO:0000256" key="11">
    <source>
        <dbReference type="ARBA" id="ARBA00082544"/>
    </source>
</evidence>
<dbReference type="PRINTS" id="PR00081">
    <property type="entry name" value="GDHRDH"/>
</dbReference>
<sequence>MEQWFRSRLTSMKLRVKKTYKSKSRQQQASKQEEKKKSLVDWLLSLTATRRMFTGLMVVYQLVLLVTDLLHLMCRSLYLTLKTAWCTLSPPRPKSIVGEVVLVTGAGHGIGRELSLQFGRLGAKVICLDINETTNKKTVSDINLEGGAAWGYQCDVSSREEIRQAAAQVRSDVGEVTILVNNAGIMPAKPFLRHSPEDITNIFSVNIFSHFWMVQEWLPSFITRGSGHIVAISSIAGLLPTSNLVPYCSTKYAVKGLMDGLTEELRYADRHPNIRLTCVHPFVVDTGLSKNPRIRFPSINVITSPSQCATRIIDGVRRGEEVICIPGRDYYFIKLMNILPREVYKAVLDFFDTGMDEDDE</sequence>
<evidence type="ECO:0000256" key="3">
    <source>
        <dbReference type="ARBA" id="ARBA00022692"/>
    </source>
</evidence>
<dbReference type="CDD" id="cd05339">
    <property type="entry name" value="17beta-HSDXI-like_SDR_c"/>
    <property type="match status" value="1"/>
</dbReference>
<keyword evidence="14" id="KW-1185">Reference proteome</keyword>
<evidence type="ECO:0000256" key="2">
    <source>
        <dbReference type="ARBA" id="ARBA00006484"/>
    </source>
</evidence>
<comment type="function">
    <text evidence="9">Catalyzes the reduction of all-trans-retinal to all-trans-retinol in the presence of NADPH.</text>
</comment>
<dbReference type="GO" id="GO:0005811">
    <property type="term" value="C:lipid droplet"/>
    <property type="evidence" value="ECO:0007669"/>
    <property type="project" value="TreeGrafter"/>
</dbReference>
<proteinExistence type="inferred from homology"/>
<dbReference type="EMBL" id="JAWQEG010000761">
    <property type="protein sequence ID" value="KAK3885839.1"/>
    <property type="molecule type" value="Genomic_DNA"/>
</dbReference>
<organism evidence="13 14">
    <name type="scientific">Petrolisthes cinctipes</name>
    <name type="common">Flat porcelain crab</name>
    <dbReference type="NCBI Taxonomy" id="88211"/>
    <lineage>
        <taxon>Eukaryota</taxon>
        <taxon>Metazoa</taxon>
        <taxon>Ecdysozoa</taxon>
        <taxon>Arthropoda</taxon>
        <taxon>Crustacea</taxon>
        <taxon>Multicrustacea</taxon>
        <taxon>Malacostraca</taxon>
        <taxon>Eumalacostraca</taxon>
        <taxon>Eucarida</taxon>
        <taxon>Decapoda</taxon>
        <taxon>Pleocyemata</taxon>
        <taxon>Anomura</taxon>
        <taxon>Galatheoidea</taxon>
        <taxon>Porcellanidae</taxon>
        <taxon>Petrolisthes</taxon>
    </lineage>
</organism>
<dbReference type="SUPFAM" id="SSF51735">
    <property type="entry name" value="NAD(P)-binding Rossmann-fold domains"/>
    <property type="match status" value="1"/>
</dbReference>
<keyword evidence="5" id="KW-1133">Transmembrane helix</keyword>
<comment type="caution">
    <text evidence="13">The sequence shown here is derived from an EMBL/GenBank/DDBJ whole genome shotgun (WGS) entry which is preliminary data.</text>
</comment>
<evidence type="ECO:0000313" key="13">
    <source>
        <dbReference type="EMBL" id="KAK3885839.1"/>
    </source>
</evidence>
<protein>
    <recommendedName>
        <fullName evidence="10">Short-chain dehydrogenase/reductase 3</fullName>
    </recommendedName>
    <alternativeName>
        <fullName evidence="11">Retinal short-chain dehydrogenase/reductase 1</fullName>
    </alternativeName>
</protein>
<keyword evidence="8" id="KW-0472">Membrane</keyword>
<comment type="similarity">
    <text evidence="2 12">Belongs to the short-chain dehydrogenases/reductases (SDR) family.</text>
</comment>
<dbReference type="PANTHER" id="PTHR24322">
    <property type="entry name" value="PKSB"/>
    <property type="match status" value="1"/>
</dbReference>
<reference evidence="13" key="1">
    <citation type="submission" date="2023-10" db="EMBL/GenBank/DDBJ databases">
        <title>Genome assemblies of two species of porcelain crab, Petrolisthes cinctipes and Petrolisthes manimaculis (Anomura: Porcellanidae).</title>
        <authorList>
            <person name="Angst P."/>
        </authorList>
    </citation>
    <scope>NUCLEOTIDE SEQUENCE</scope>
    <source>
        <strain evidence="13">PB745_01</strain>
        <tissue evidence="13">Gill</tissue>
    </source>
</reference>
<evidence type="ECO:0000313" key="14">
    <source>
        <dbReference type="Proteomes" id="UP001286313"/>
    </source>
</evidence>
<name>A0AAE1G3P2_PETCI</name>
<evidence type="ECO:0000256" key="7">
    <source>
        <dbReference type="ARBA" id="ARBA00023098"/>
    </source>
</evidence>
<keyword evidence="4" id="KW-0521">NADP</keyword>
<dbReference type="AlphaFoldDB" id="A0AAE1G3P2"/>
<keyword evidence="3" id="KW-0812">Transmembrane</keyword>